<gene>
    <name evidence="1" type="ORF">NCTC13160_00731</name>
    <name evidence="2" type="ORF">PPN31119_00737</name>
</gene>
<evidence type="ECO:0000313" key="2">
    <source>
        <dbReference type="EMBL" id="VVE62091.1"/>
    </source>
</evidence>
<organism evidence="1 3">
    <name type="scientific">Pandoraea pnomenusa</name>
    <dbReference type="NCBI Taxonomy" id="93220"/>
    <lineage>
        <taxon>Bacteria</taxon>
        <taxon>Pseudomonadati</taxon>
        <taxon>Pseudomonadota</taxon>
        <taxon>Betaproteobacteria</taxon>
        <taxon>Burkholderiales</taxon>
        <taxon>Burkholderiaceae</taxon>
        <taxon>Pandoraea</taxon>
    </lineage>
</organism>
<evidence type="ECO:0000313" key="3">
    <source>
        <dbReference type="Proteomes" id="UP000254573"/>
    </source>
</evidence>
<keyword evidence="4" id="KW-1185">Reference proteome</keyword>
<evidence type="ECO:0000313" key="1">
    <source>
        <dbReference type="EMBL" id="SUA75236.1"/>
    </source>
</evidence>
<evidence type="ECO:0000313" key="4">
    <source>
        <dbReference type="Proteomes" id="UP000361468"/>
    </source>
</evidence>
<reference evidence="1 3" key="1">
    <citation type="submission" date="2018-06" db="EMBL/GenBank/DDBJ databases">
        <authorList>
            <consortium name="Pathogen Informatics"/>
            <person name="Doyle S."/>
        </authorList>
    </citation>
    <scope>NUCLEOTIDE SEQUENCE [LARGE SCALE GENOMIC DNA]</scope>
    <source>
        <strain evidence="1 3">NCTC13160</strain>
    </source>
</reference>
<proteinExistence type="predicted"/>
<protein>
    <submittedName>
        <fullName evidence="1">Uncharacterized protein</fullName>
    </submittedName>
</protein>
<dbReference type="EMBL" id="UGSG01000001">
    <property type="protein sequence ID" value="SUA75236.1"/>
    <property type="molecule type" value="Genomic_DNA"/>
</dbReference>
<dbReference type="EMBL" id="CABPSO010000002">
    <property type="protein sequence ID" value="VVE62091.1"/>
    <property type="molecule type" value="Genomic_DNA"/>
</dbReference>
<sequence>MGALLEGGLIKAVETQYASRNRRSIRGLLMQVPRLMGRAEVSLSMGFLPPDAQRMVEHLATRAPAAALPRPRTTVERPRTPMRRRLHCFNVPGRSAKQRRVAGTSQFLAI</sequence>
<dbReference type="Proteomes" id="UP000254573">
    <property type="component" value="Unassembled WGS sequence"/>
</dbReference>
<reference evidence="2 4" key="2">
    <citation type="submission" date="2019-08" db="EMBL/GenBank/DDBJ databases">
        <authorList>
            <person name="Peeters C."/>
        </authorList>
    </citation>
    <scope>NUCLEOTIDE SEQUENCE [LARGE SCALE GENOMIC DNA]</scope>
    <source>
        <strain evidence="2 4">LMG 31119</strain>
    </source>
</reference>
<dbReference type="AlphaFoldDB" id="A0A378YDG5"/>
<accession>A0A378YDG5</accession>
<name>A0A378YDG5_9BURK</name>
<dbReference type="Proteomes" id="UP000361468">
    <property type="component" value="Unassembled WGS sequence"/>
</dbReference>